<keyword evidence="3 4" id="KW-0274">FAD</keyword>
<evidence type="ECO:0000256" key="1">
    <source>
        <dbReference type="ARBA" id="ARBA00007532"/>
    </source>
</evidence>
<dbReference type="Pfam" id="PF07992">
    <property type="entry name" value="Pyr_redox_2"/>
    <property type="match status" value="1"/>
</dbReference>
<feature type="disulfide bond" description="Redox-active" evidence="5">
    <location>
        <begin position="45"/>
        <end position="50"/>
    </location>
</feature>
<keyword evidence="4" id="KW-0547">Nucleotide-binding</keyword>
<dbReference type="SUPFAM" id="SSF55424">
    <property type="entry name" value="FAD/NAD-linked reductases, dimerisation (C-terminal) domain"/>
    <property type="match status" value="1"/>
</dbReference>
<dbReference type="PRINTS" id="PR00368">
    <property type="entry name" value="FADPNR"/>
</dbReference>
<evidence type="ECO:0000313" key="9">
    <source>
        <dbReference type="Proteomes" id="UP000199202"/>
    </source>
</evidence>
<dbReference type="Proteomes" id="UP000199202">
    <property type="component" value="Unassembled WGS sequence"/>
</dbReference>
<dbReference type="InterPro" id="IPR016156">
    <property type="entry name" value="FAD/NAD-linked_Rdtase_dimer_sf"/>
</dbReference>
<dbReference type="Gene3D" id="3.30.390.30">
    <property type="match status" value="1"/>
</dbReference>
<evidence type="ECO:0000256" key="2">
    <source>
        <dbReference type="ARBA" id="ARBA00022630"/>
    </source>
</evidence>
<dbReference type="AlphaFoldDB" id="A0A1G7ZRT5"/>
<keyword evidence="2" id="KW-0285">Flavoprotein</keyword>
<sequence length="474" mass="51073">MGDEDDVFDVIVMGAGPVGLTAARRAARGGLSVALVEERLAGGECQFYACVPSKALLRPVELAAEVSRMPGLELRGPIDTAAVLARRDETVFDFDDAVLVRLAENYPATLIRGRARLAGPLRVETATRDGGRRSLRARHAVVVATGSDPAVPDVPGLREARPWSNREATSVRQVPERLVVIGGGPVACEMSQALHALGARETTMLVHGDRLLSRMEPFTGELLADSLRKSGIDLRFRRLAQRVERPEPGGPVTVHTDDGQRIEADEILVGIGRDVAVRDIGLETVGLQPHGPIKVDRSMRATGVPGGWLYAVGDVNGRSLLTHMGKYQARVCGDVIAARAKGLPDNRPSMRDIVDPASSPQIIFTDPQIWMVGCTEARARAEGYPVRVVEYDLGAIEGAYLQAEGYTGRAKIVVDEERRVLLGVTFAGPAVVDHLQTATLAVTAQVPLDQLWHVVPAFPTVSEIWVALLEEYGL</sequence>
<feature type="domain" description="FAD/NAD(P)-binding" evidence="7">
    <location>
        <begin position="8"/>
        <end position="324"/>
    </location>
</feature>
<feature type="binding site" evidence="4">
    <location>
        <position position="314"/>
    </location>
    <ligand>
        <name>FAD</name>
        <dbReference type="ChEBI" id="CHEBI:57692"/>
    </ligand>
</feature>
<evidence type="ECO:0000256" key="4">
    <source>
        <dbReference type="PIRSR" id="PIRSR000350-3"/>
    </source>
</evidence>
<reference evidence="8 9" key="1">
    <citation type="submission" date="2016-10" db="EMBL/GenBank/DDBJ databases">
        <authorList>
            <person name="de Groot N.N."/>
        </authorList>
    </citation>
    <scope>NUCLEOTIDE SEQUENCE [LARGE SCALE GENOMIC DNA]</scope>
    <source>
        <strain evidence="8 9">CGMCC 4.6533</strain>
    </source>
</reference>
<dbReference type="GO" id="GO:0016491">
    <property type="term" value="F:oxidoreductase activity"/>
    <property type="evidence" value="ECO:0007669"/>
    <property type="project" value="InterPro"/>
</dbReference>
<feature type="binding site" evidence="4">
    <location>
        <position position="54"/>
    </location>
    <ligand>
        <name>FAD</name>
        <dbReference type="ChEBI" id="CHEBI:57692"/>
    </ligand>
</feature>
<dbReference type="Gene3D" id="3.50.50.60">
    <property type="entry name" value="FAD/NAD(P)-binding domain"/>
    <property type="match status" value="2"/>
</dbReference>
<accession>A0A1G7ZRT5</accession>
<dbReference type="PIRSF" id="PIRSF000350">
    <property type="entry name" value="Mercury_reductase_MerA"/>
    <property type="match status" value="1"/>
</dbReference>
<dbReference type="InterPro" id="IPR023753">
    <property type="entry name" value="FAD/NAD-binding_dom"/>
</dbReference>
<dbReference type="InterPro" id="IPR036188">
    <property type="entry name" value="FAD/NAD-bd_sf"/>
</dbReference>
<feature type="domain" description="Pyridine nucleotide-disulphide oxidoreductase dimerisation" evidence="6">
    <location>
        <begin position="360"/>
        <end position="466"/>
    </location>
</feature>
<dbReference type="Pfam" id="PF02852">
    <property type="entry name" value="Pyr_redox_dim"/>
    <property type="match status" value="1"/>
</dbReference>
<dbReference type="GO" id="GO:0000166">
    <property type="term" value="F:nucleotide binding"/>
    <property type="evidence" value="ECO:0007669"/>
    <property type="project" value="UniProtKB-KW"/>
</dbReference>
<feature type="binding site" evidence="4">
    <location>
        <position position="272"/>
    </location>
    <ligand>
        <name>NAD(+)</name>
        <dbReference type="ChEBI" id="CHEBI:57540"/>
    </ligand>
</feature>
<keyword evidence="4" id="KW-0520">NAD</keyword>
<dbReference type="EMBL" id="FNDJ01000001">
    <property type="protein sequence ID" value="SDH11385.1"/>
    <property type="molecule type" value="Genomic_DNA"/>
</dbReference>
<dbReference type="OrthoDB" id="9800167at2"/>
<evidence type="ECO:0000256" key="5">
    <source>
        <dbReference type="PIRSR" id="PIRSR000350-4"/>
    </source>
</evidence>
<dbReference type="PRINTS" id="PR00411">
    <property type="entry name" value="PNDRDTASEI"/>
</dbReference>
<evidence type="ECO:0000313" key="8">
    <source>
        <dbReference type="EMBL" id="SDH11385.1"/>
    </source>
</evidence>
<proteinExistence type="inferred from homology"/>
<evidence type="ECO:0000259" key="6">
    <source>
        <dbReference type="Pfam" id="PF02852"/>
    </source>
</evidence>
<organism evidence="8 9">
    <name type="scientific">Nonomuraea jiangxiensis</name>
    <dbReference type="NCBI Taxonomy" id="633440"/>
    <lineage>
        <taxon>Bacteria</taxon>
        <taxon>Bacillati</taxon>
        <taxon>Actinomycetota</taxon>
        <taxon>Actinomycetes</taxon>
        <taxon>Streptosporangiales</taxon>
        <taxon>Streptosporangiaceae</taxon>
        <taxon>Nonomuraea</taxon>
    </lineage>
</organism>
<evidence type="ECO:0000256" key="3">
    <source>
        <dbReference type="ARBA" id="ARBA00022827"/>
    </source>
</evidence>
<comment type="cofactor">
    <cofactor evidence="4">
        <name>FAD</name>
        <dbReference type="ChEBI" id="CHEBI:57692"/>
    </cofactor>
    <text evidence="4">Binds 1 FAD per subunit.</text>
</comment>
<dbReference type="InterPro" id="IPR004099">
    <property type="entry name" value="Pyr_nucl-diS_OxRdtase_dimer"/>
</dbReference>
<dbReference type="InterPro" id="IPR001100">
    <property type="entry name" value="Pyr_nuc-diS_OxRdtase"/>
</dbReference>
<gene>
    <name evidence="8" type="ORF">SAMN05421869_101502</name>
</gene>
<comment type="similarity">
    <text evidence="1">Belongs to the class-I pyridine nucleotide-disulfide oxidoreductase family.</text>
</comment>
<dbReference type="SUPFAM" id="SSF51905">
    <property type="entry name" value="FAD/NAD(P)-binding domain"/>
    <property type="match status" value="1"/>
</dbReference>
<evidence type="ECO:0000259" key="7">
    <source>
        <dbReference type="Pfam" id="PF07992"/>
    </source>
</evidence>
<keyword evidence="9" id="KW-1185">Reference proteome</keyword>
<feature type="binding site" evidence="4">
    <location>
        <begin position="182"/>
        <end position="189"/>
    </location>
    <ligand>
        <name>NAD(+)</name>
        <dbReference type="ChEBI" id="CHEBI:57540"/>
    </ligand>
</feature>
<protein>
    <submittedName>
        <fullName evidence="8">Dihydrolipoamide dehydrogenase</fullName>
    </submittedName>
</protein>
<name>A0A1G7ZRT5_9ACTN</name>
<dbReference type="PANTHER" id="PTHR43014">
    <property type="entry name" value="MERCURIC REDUCTASE"/>
    <property type="match status" value="1"/>
</dbReference>
<dbReference type="STRING" id="633440.SAMN05421869_101502"/>
<feature type="binding site" evidence="4">
    <location>
        <begin position="145"/>
        <end position="147"/>
    </location>
    <ligand>
        <name>FAD</name>
        <dbReference type="ChEBI" id="CHEBI:57692"/>
    </ligand>
</feature>